<feature type="transmembrane region" description="Helical" evidence="1">
    <location>
        <begin position="373"/>
        <end position="394"/>
    </location>
</feature>
<keyword evidence="1" id="KW-0812">Transmembrane</keyword>
<feature type="transmembrane region" description="Helical" evidence="1">
    <location>
        <begin position="97"/>
        <end position="120"/>
    </location>
</feature>
<organism evidence="3 4">
    <name type="scientific">Flavobacterium aquatile LMG 4008 = ATCC 11947</name>
    <dbReference type="NCBI Taxonomy" id="1453498"/>
    <lineage>
        <taxon>Bacteria</taxon>
        <taxon>Pseudomonadati</taxon>
        <taxon>Bacteroidota</taxon>
        <taxon>Flavobacteriia</taxon>
        <taxon>Flavobacteriales</taxon>
        <taxon>Flavobacteriaceae</taxon>
        <taxon>Flavobacterium</taxon>
    </lineage>
</organism>
<feature type="transmembrane region" description="Helical" evidence="1">
    <location>
        <begin position="59"/>
        <end position="76"/>
    </location>
</feature>
<feature type="transmembrane region" description="Helical" evidence="1">
    <location>
        <begin position="423"/>
        <end position="441"/>
    </location>
</feature>
<keyword evidence="1" id="KW-0472">Membrane</keyword>
<feature type="domain" description="DUF8201" evidence="2">
    <location>
        <begin position="1"/>
        <end position="427"/>
    </location>
</feature>
<dbReference type="NCBIfam" id="NF047510">
    <property type="entry name" value="LIC_10190_fam"/>
    <property type="match status" value="1"/>
</dbReference>
<name>A0A095SUJ3_9FLAO</name>
<feature type="transmembrane region" description="Helical" evidence="1">
    <location>
        <begin position="174"/>
        <end position="194"/>
    </location>
</feature>
<dbReference type="OrthoDB" id="344987at2"/>
<dbReference type="InterPro" id="IPR058514">
    <property type="entry name" value="DUF8201"/>
</dbReference>
<feature type="transmembrane region" description="Helical" evidence="1">
    <location>
        <begin position="6"/>
        <end position="26"/>
    </location>
</feature>
<dbReference type="Proteomes" id="UP000029554">
    <property type="component" value="Unassembled WGS sequence"/>
</dbReference>
<dbReference type="STRING" id="1453498.LG45_08595"/>
<dbReference type="AlphaFoldDB" id="A0A095SUJ3"/>
<feature type="transmembrane region" description="Helical" evidence="1">
    <location>
        <begin position="254"/>
        <end position="279"/>
    </location>
</feature>
<keyword evidence="4" id="KW-1185">Reference proteome</keyword>
<dbReference type="eggNOG" id="ENOG5032SWY">
    <property type="taxonomic scope" value="Bacteria"/>
</dbReference>
<dbReference type="Pfam" id="PF26626">
    <property type="entry name" value="DUF8201"/>
    <property type="match status" value="1"/>
</dbReference>
<sequence length="565" mass="65778">MLLVFISWIYILFITINLGLCTNKIVGVKNHNFVITTFLGLLSATLFASIWAIFGRINIEFHSVLLILNLTIFFKFKSDIKSIYYSFFHEFKNLNATLKFFFFAITTLIIAQCSSIPYVIDNESYYIQTIKWLNEYGFVKGLGNLHIFYAQTSGWHIAQSAFNFSFLYKNFNDLSGFCLLLGNIFAVFKLNEYFSNTNKNYLIIGLLPLANVFFFQFISAPSPDIPIYVLTFIIFFYFIENFKNTTIEKFNLITLLVLFALFIKVTSVALLILPIILLINNFKLFAPKLLPITIFGLLFLSLFIAKNSLLTGYPLFPFTRLELDYNHIIPRNVISYFFSEQMRYNYFISESELNQLPFSQIAIKWLLSSKINAIFNGLTILIVAASPIFISKYFNKKSVWIVYFVILFQLLILLFTSPQYRFFIHLTLFFSFFIFACWFANKKLIFASYYLSIALIVLVLFFPISYKSLTQNKLISKNSRFSITNVLYPHNNSKWTTSFEIIKKGNLKFNSPTNNYFFWGSGNGDLPSVNKAQIEYFEKYFQVLPQQTTTDLKDGFYSKKLSSND</sequence>
<evidence type="ECO:0000256" key="1">
    <source>
        <dbReference type="SAM" id="Phobius"/>
    </source>
</evidence>
<feature type="transmembrane region" description="Helical" evidence="1">
    <location>
        <begin position="447"/>
        <end position="466"/>
    </location>
</feature>
<dbReference type="RefSeq" id="WP_035126081.1">
    <property type="nucleotide sequence ID" value="NZ_JRHH01000003.1"/>
</dbReference>
<gene>
    <name evidence="3" type="ORF">LG45_08595</name>
</gene>
<keyword evidence="1" id="KW-1133">Transmembrane helix</keyword>
<feature type="transmembrane region" description="Helical" evidence="1">
    <location>
        <begin position="400"/>
        <end position="416"/>
    </location>
</feature>
<feature type="transmembrane region" description="Helical" evidence="1">
    <location>
        <begin position="33"/>
        <end position="53"/>
    </location>
</feature>
<reference evidence="3 4" key="1">
    <citation type="submission" date="2014-09" db="EMBL/GenBank/DDBJ databases">
        <title>Whole Genome Shotgun of Flavobacterium aquatile LMG 4008.</title>
        <authorList>
            <person name="Gale A.N."/>
            <person name="Pipes S.E."/>
            <person name="Newman J.D."/>
        </authorList>
    </citation>
    <scope>NUCLEOTIDE SEQUENCE [LARGE SCALE GENOMIC DNA]</scope>
    <source>
        <strain evidence="3 4">LMG 4008</strain>
    </source>
</reference>
<feature type="transmembrane region" description="Helical" evidence="1">
    <location>
        <begin position="201"/>
        <end position="219"/>
    </location>
</feature>
<dbReference type="InterPro" id="IPR058065">
    <property type="entry name" value="LIC_10190-like"/>
</dbReference>
<evidence type="ECO:0000313" key="4">
    <source>
        <dbReference type="Proteomes" id="UP000029554"/>
    </source>
</evidence>
<proteinExistence type="predicted"/>
<evidence type="ECO:0000313" key="3">
    <source>
        <dbReference type="EMBL" id="KGD68336.1"/>
    </source>
</evidence>
<accession>A0A095SUJ3</accession>
<feature type="transmembrane region" description="Helical" evidence="1">
    <location>
        <begin position="285"/>
        <end position="305"/>
    </location>
</feature>
<feature type="transmembrane region" description="Helical" evidence="1">
    <location>
        <begin position="225"/>
        <end position="242"/>
    </location>
</feature>
<dbReference type="EMBL" id="JRHH01000003">
    <property type="protein sequence ID" value="KGD68336.1"/>
    <property type="molecule type" value="Genomic_DNA"/>
</dbReference>
<comment type="caution">
    <text evidence="3">The sequence shown here is derived from an EMBL/GenBank/DDBJ whole genome shotgun (WGS) entry which is preliminary data.</text>
</comment>
<protein>
    <recommendedName>
        <fullName evidence="2">DUF8201 domain-containing protein</fullName>
    </recommendedName>
</protein>
<evidence type="ECO:0000259" key="2">
    <source>
        <dbReference type="Pfam" id="PF26626"/>
    </source>
</evidence>